<sequence>MSAQTRRCSHDVCSTGRARFVAVAFVAWCGVAVGPAWAAPPAAATPEIVRPDATAQDPGVAHTLRTIPEACARLEGRFTGDAAQPYAFAAARSRPNCQPRARLVDASKVKPSVASGWVFNDEIRVPNAACPAQRAVVRVWHKAVDVSPPKLDAQGRARLYLQDAQKAAQADQVAAVPQFAAQVVVEGKCS</sequence>
<evidence type="ECO:0000313" key="2">
    <source>
        <dbReference type="EMBL" id="GHA81084.1"/>
    </source>
</evidence>
<name>A0A918T1Q8_9GAMM</name>
<feature type="signal peptide" evidence="1">
    <location>
        <begin position="1"/>
        <end position="38"/>
    </location>
</feature>
<comment type="caution">
    <text evidence="2">The sequence shown here is derived from an EMBL/GenBank/DDBJ whole genome shotgun (WGS) entry which is preliminary data.</text>
</comment>
<reference evidence="2" key="2">
    <citation type="submission" date="2020-09" db="EMBL/GenBank/DDBJ databases">
        <authorList>
            <person name="Sun Q."/>
            <person name="Kim S."/>
        </authorList>
    </citation>
    <scope>NUCLEOTIDE SEQUENCE</scope>
    <source>
        <strain evidence="2">KCTC 23077</strain>
    </source>
</reference>
<evidence type="ECO:0008006" key="4">
    <source>
        <dbReference type="Google" id="ProtNLM"/>
    </source>
</evidence>
<reference evidence="2" key="1">
    <citation type="journal article" date="2014" name="Int. J. Syst. Evol. Microbiol.">
        <title>Complete genome sequence of Corynebacterium casei LMG S-19264T (=DSM 44701T), isolated from a smear-ripened cheese.</title>
        <authorList>
            <consortium name="US DOE Joint Genome Institute (JGI-PGF)"/>
            <person name="Walter F."/>
            <person name="Albersmeier A."/>
            <person name="Kalinowski J."/>
            <person name="Ruckert C."/>
        </authorList>
    </citation>
    <scope>NUCLEOTIDE SEQUENCE</scope>
    <source>
        <strain evidence="2">KCTC 23077</strain>
    </source>
</reference>
<protein>
    <recommendedName>
        <fullName evidence="4">Secreted protein</fullName>
    </recommendedName>
</protein>
<organism evidence="2 3">
    <name type="scientific">Cognatilysobacter bugurensis</name>
    <dbReference type="NCBI Taxonomy" id="543356"/>
    <lineage>
        <taxon>Bacteria</taxon>
        <taxon>Pseudomonadati</taxon>
        <taxon>Pseudomonadota</taxon>
        <taxon>Gammaproteobacteria</taxon>
        <taxon>Lysobacterales</taxon>
        <taxon>Lysobacteraceae</taxon>
        <taxon>Cognatilysobacter</taxon>
    </lineage>
</organism>
<accession>A0A918T1Q8</accession>
<proteinExistence type="predicted"/>
<keyword evidence="1" id="KW-0732">Signal</keyword>
<dbReference type="AlphaFoldDB" id="A0A918T1Q8"/>
<dbReference type="EMBL" id="BMYD01000002">
    <property type="protein sequence ID" value="GHA81084.1"/>
    <property type="molecule type" value="Genomic_DNA"/>
</dbReference>
<evidence type="ECO:0000256" key="1">
    <source>
        <dbReference type="SAM" id="SignalP"/>
    </source>
</evidence>
<gene>
    <name evidence="2" type="ORF">GCM10007067_19020</name>
</gene>
<keyword evidence="3" id="KW-1185">Reference proteome</keyword>
<evidence type="ECO:0000313" key="3">
    <source>
        <dbReference type="Proteomes" id="UP000646426"/>
    </source>
</evidence>
<dbReference type="Proteomes" id="UP000646426">
    <property type="component" value="Unassembled WGS sequence"/>
</dbReference>
<dbReference type="RefSeq" id="WP_229792435.1">
    <property type="nucleotide sequence ID" value="NZ_BMYD01000002.1"/>
</dbReference>
<feature type="chain" id="PRO_5036949622" description="Secreted protein" evidence="1">
    <location>
        <begin position="39"/>
        <end position="190"/>
    </location>
</feature>